<name>A0A1S2XPC4_CICAR</name>
<dbReference type="STRING" id="3827.A0A1S2XPC4"/>
<dbReference type="OrthoDB" id="1410271at2759"/>
<dbReference type="GO" id="GO:0006402">
    <property type="term" value="P:mRNA catabolic process"/>
    <property type="evidence" value="ECO:0007669"/>
    <property type="project" value="InterPro"/>
</dbReference>
<dbReference type="InterPro" id="IPR007216">
    <property type="entry name" value="CNOT9"/>
</dbReference>
<dbReference type="KEGG" id="cam:101511188"/>
<keyword evidence="2" id="KW-1185">Reference proteome</keyword>
<sequence length="266" mass="29170">MTDLFHDLAPLLWNAFGIAAVFLQEIISTYPALSPPTLTPAHSIRVCNALALLQCVACHPDTRMLLIKAYIPLYLYPILRTTNMSAPYEFLRLASLGVIGALVKANTKEVFTFLLSSEIIPLCLLNMEIGRETTKTIATFIVEKIMSDEVGLDYVCATAERYFAVGRVLDIVLESLEKQPSPRLLKIIIPCYARLSSNPSRAGLALTSNLPDNFGDVTFIDGLREDPTTWNWVKQLLDNARANQARSVIGRGGGGGIDDNVAPSSE</sequence>
<evidence type="ECO:0000313" key="3">
    <source>
        <dbReference type="RefSeq" id="XP_004491417.1"/>
    </source>
</evidence>
<dbReference type="GeneID" id="101511188"/>
<dbReference type="InterPro" id="IPR016024">
    <property type="entry name" value="ARM-type_fold"/>
</dbReference>
<evidence type="ECO:0000256" key="1">
    <source>
        <dbReference type="ARBA" id="ARBA00006385"/>
    </source>
</evidence>
<dbReference type="SUPFAM" id="SSF48371">
    <property type="entry name" value="ARM repeat"/>
    <property type="match status" value="1"/>
</dbReference>
<reference evidence="3" key="2">
    <citation type="submission" date="2025-08" db="UniProtKB">
        <authorList>
            <consortium name="RefSeq"/>
        </authorList>
    </citation>
    <scope>IDENTIFICATION</scope>
    <source>
        <tissue evidence="3">Etiolated seedlings</tissue>
    </source>
</reference>
<proteinExistence type="inferred from homology"/>
<dbReference type="AlphaFoldDB" id="A0A1S2XPC4"/>
<reference evidence="2" key="1">
    <citation type="journal article" date="2013" name="Nat. Biotechnol.">
        <title>Draft genome sequence of chickpea (Cicer arietinum) provides a resource for trait improvement.</title>
        <authorList>
            <person name="Varshney R.K."/>
            <person name="Song C."/>
            <person name="Saxena R.K."/>
            <person name="Azam S."/>
            <person name="Yu S."/>
            <person name="Sharpe A.G."/>
            <person name="Cannon S."/>
            <person name="Baek J."/>
            <person name="Rosen B.D."/>
            <person name="Tar'an B."/>
            <person name="Millan T."/>
            <person name="Zhang X."/>
            <person name="Ramsay L.D."/>
            <person name="Iwata A."/>
            <person name="Wang Y."/>
            <person name="Nelson W."/>
            <person name="Farmer A.D."/>
            <person name="Gaur P.M."/>
            <person name="Soderlund C."/>
            <person name="Penmetsa R.V."/>
            <person name="Xu C."/>
            <person name="Bharti A.K."/>
            <person name="He W."/>
            <person name="Winter P."/>
            <person name="Zhao S."/>
            <person name="Hane J.K."/>
            <person name="Carrasquilla-Garcia N."/>
            <person name="Condie J.A."/>
            <person name="Upadhyaya H.D."/>
            <person name="Luo M.C."/>
            <person name="Thudi M."/>
            <person name="Gowda C.L."/>
            <person name="Singh N.P."/>
            <person name="Lichtenzveig J."/>
            <person name="Gali K.K."/>
            <person name="Rubio J."/>
            <person name="Nadarajan N."/>
            <person name="Dolezel J."/>
            <person name="Bansal K.C."/>
            <person name="Xu X."/>
            <person name="Edwards D."/>
            <person name="Zhang G."/>
            <person name="Kahl G."/>
            <person name="Gil J."/>
            <person name="Singh K.B."/>
            <person name="Datta S.K."/>
            <person name="Jackson S.A."/>
            <person name="Wang J."/>
            <person name="Cook D.R."/>
        </authorList>
    </citation>
    <scope>NUCLEOTIDE SEQUENCE [LARGE SCALE GENOMIC DNA]</scope>
    <source>
        <strain evidence="2">cv. CDC Frontier</strain>
    </source>
</reference>
<dbReference type="RefSeq" id="XP_004491417.1">
    <property type="nucleotide sequence ID" value="XM_004491360.3"/>
</dbReference>
<dbReference type="Gene3D" id="1.25.10.10">
    <property type="entry name" value="Leucine-rich Repeat Variant"/>
    <property type="match status" value="1"/>
</dbReference>
<dbReference type="Pfam" id="PF04078">
    <property type="entry name" value="Rcd1"/>
    <property type="match status" value="1"/>
</dbReference>
<organism evidence="2 3">
    <name type="scientific">Cicer arietinum</name>
    <name type="common">Chickpea</name>
    <name type="synonym">Garbanzo</name>
    <dbReference type="NCBI Taxonomy" id="3827"/>
    <lineage>
        <taxon>Eukaryota</taxon>
        <taxon>Viridiplantae</taxon>
        <taxon>Streptophyta</taxon>
        <taxon>Embryophyta</taxon>
        <taxon>Tracheophyta</taxon>
        <taxon>Spermatophyta</taxon>
        <taxon>Magnoliopsida</taxon>
        <taxon>eudicotyledons</taxon>
        <taxon>Gunneridae</taxon>
        <taxon>Pentapetalae</taxon>
        <taxon>rosids</taxon>
        <taxon>fabids</taxon>
        <taxon>Fabales</taxon>
        <taxon>Fabaceae</taxon>
        <taxon>Papilionoideae</taxon>
        <taxon>50 kb inversion clade</taxon>
        <taxon>NPAAA clade</taxon>
        <taxon>Hologalegina</taxon>
        <taxon>IRL clade</taxon>
        <taxon>Cicereae</taxon>
        <taxon>Cicer</taxon>
    </lineage>
</organism>
<protein>
    <submittedName>
        <fullName evidence="3">CCR4-NOT transcription complex subunit 9-like isoform X1</fullName>
    </submittedName>
</protein>
<dbReference type="eggNOG" id="KOG3036">
    <property type="taxonomic scope" value="Eukaryota"/>
</dbReference>
<dbReference type="PaxDb" id="3827-XP_004491417.1"/>
<comment type="similarity">
    <text evidence="1">Belongs to the CNOT9 family.</text>
</comment>
<dbReference type="PANTHER" id="PTHR12262">
    <property type="entry name" value="CCR4-NOT TRANSCRIPTION COMPLEX SUBUNIT 9"/>
    <property type="match status" value="1"/>
</dbReference>
<evidence type="ECO:0000313" key="2">
    <source>
        <dbReference type="Proteomes" id="UP000087171"/>
    </source>
</evidence>
<dbReference type="Proteomes" id="UP000087171">
    <property type="component" value="Chromosome Ca2"/>
</dbReference>
<dbReference type="GO" id="GO:0030014">
    <property type="term" value="C:CCR4-NOT complex"/>
    <property type="evidence" value="ECO:0007669"/>
    <property type="project" value="InterPro"/>
</dbReference>
<gene>
    <name evidence="3" type="primary">LOC101511188</name>
</gene>
<dbReference type="InterPro" id="IPR011989">
    <property type="entry name" value="ARM-like"/>
</dbReference>
<accession>A0A1S2XPC4</accession>